<comment type="caution">
    <text evidence="3">The sequence shown here is derived from an EMBL/GenBank/DDBJ whole genome shotgun (WGS) entry which is preliminary data.</text>
</comment>
<protein>
    <submittedName>
        <fullName evidence="3">Uncharacterized protein</fullName>
    </submittedName>
</protein>
<name>A0ABR2AXR1_9ROSI</name>
<sequence length="674" mass="76395">MRLATPTRAYEPISPLPLACPFFWSIDELAFVDERAFVFPGVLLFLPESAILYLIYKEPIPRKHERRKQPKNFTIRIDENRIHAQKRMLYPLSKQSVPHRGYKIEKNALDGCPGIEKEGRFQRRKAMGRYPKGREINRDPVSSGERERIGGLKKNKHEASPYQSSNLFQSLSKVFTSFSPGFIRFVVDWMMEKPASPLTFYLVKGAVNCNCEKVGRSGQRSALTLTAYLLHDGSARKWEQRLKPLGVGAFQRGERPTKIGYSWFSAKSISVERMMSMARDPKSRGKQPRSYAKVPKQSLSGKGSDRAMTTRRWAWKQPSFEESVIAHWSSSMAPKMFLVTTPGDIRSENADMSNEKSCEKHDRLPVEGFLRSVNLRRVNRSLRNPRKGCRPMGEDSEVGEHSAQRANMPGSGSAHLLTPFEALFSVRFSFRMCRSASRVYKPFSFQCSPFESSVGAFSLLIRRRAAKLVWKNCCAAGNPSLYKFSDEVFEQNFDRREVRMKQKQREMEKAKEPMRPSVVPCGVEGAKDLAGVFEKDLHLGCSLLTLGQLIGKPTDRATKRPTEREDHWEEMGAVDQVDGFVKRFFLDNFSLLLGSYSHTWMMEKAVFLACSNAWLGESVNGNFLAISEAQGSRGKKARQKGGSPTPERCMKETLESYRSGQESAASYDKALAAV</sequence>
<feature type="region of interest" description="Disordered" evidence="1">
    <location>
        <begin position="277"/>
        <end position="308"/>
    </location>
</feature>
<evidence type="ECO:0000256" key="1">
    <source>
        <dbReference type="SAM" id="MobiDB-lite"/>
    </source>
</evidence>
<proteinExistence type="predicted"/>
<keyword evidence="4" id="KW-1185">Reference proteome</keyword>
<dbReference type="Proteomes" id="UP001472677">
    <property type="component" value="Unassembled WGS sequence"/>
</dbReference>
<accession>A0ABR2AXR1</accession>
<dbReference type="EMBL" id="JBBPBM010002856">
    <property type="protein sequence ID" value="KAK8474299.1"/>
    <property type="molecule type" value="Genomic_DNA"/>
</dbReference>
<feature type="region of interest" description="Disordered" evidence="1">
    <location>
        <begin position="129"/>
        <end position="158"/>
    </location>
</feature>
<feature type="region of interest" description="Disordered" evidence="1">
    <location>
        <begin position="655"/>
        <end position="674"/>
    </location>
</feature>
<feature type="compositionally biased region" description="Basic and acidic residues" evidence="1">
    <location>
        <begin position="132"/>
        <end position="150"/>
    </location>
</feature>
<evidence type="ECO:0000313" key="3">
    <source>
        <dbReference type="EMBL" id="KAK8499039.1"/>
    </source>
</evidence>
<evidence type="ECO:0000313" key="4">
    <source>
        <dbReference type="Proteomes" id="UP001472677"/>
    </source>
</evidence>
<reference evidence="3 4" key="1">
    <citation type="journal article" date="2024" name="G3 (Bethesda)">
        <title>Genome assembly of Hibiscus sabdariffa L. provides insights into metabolisms of medicinal natural products.</title>
        <authorList>
            <person name="Kim T."/>
        </authorList>
    </citation>
    <scope>NUCLEOTIDE SEQUENCE [LARGE SCALE GENOMIC DNA]</scope>
    <source>
        <strain evidence="3">TK-2024</strain>
        <tissue evidence="3">Old leaves</tissue>
    </source>
</reference>
<feature type="region of interest" description="Disordered" evidence="1">
    <location>
        <begin position="383"/>
        <end position="410"/>
    </location>
</feature>
<evidence type="ECO:0000313" key="2">
    <source>
        <dbReference type="EMBL" id="KAK8474299.1"/>
    </source>
</evidence>
<gene>
    <name evidence="2" type="ORF">V6N12_067185</name>
    <name evidence="3" type="ORF">V6N12_075892</name>
</gene>
<organism evidence="3 4">
    <name type="scientific">Hibiscus sabdariffa</name>
    <name type="common">roselle</name>
    <dbReference type="NCBI Taxonomy" id="183260"/>
    <lineage>
        <taxon>Eukaryota</taxon>
        <taxon>Viridiplantae</taxon>
        <taxon>Streptophyta</taxon>
        <taxon>Embryophyta</taxon>
        <taxon>Tracheophyta</taxon>
        <taxon>Spermatophyta</taxon>
        <taxon>Magnoliopsida</taxon>
        <taxon>eudicotyledons</taxon>
        <taxon>Gunneridae</taxon>
        <taxon>Pentapetalae</taxon>
        <taxon>rosids</taxon>
        <taxon>malvids</taxon>
        <taxon>Malvales</taxon>
        <taxon>Malvaceae</taxon>
        <taxon>Malvoideae</taxon>
        <taxon>Hibiscus</taxon>
    </lineage>
</organism>
<dbReference type="EMBL" id="JBBPBM010000239">
    <property type="protein sequence ID" value="KAK8499039.1"/>
    <property type="molecule type" value="Genomic_DNA"/>
</dbReference>